<keyword evidence="4" id="KW-1185">Reference proteome</keyword>
<dbReference type="RefSeq" id="WP_345246844.1">
    <property type="nucleotide sequence ID" value="NZ_BAABFO010000003.1"/>
</dbReference>
<feature type="domain" description="FecR protein" evidence="1">
    <location>
        <begin position="117"/>
        <end position="211"/>
    </location>
</feature>
<dbReference type="InterPro" id="IPR032623">
    <property type="entry name" value="FecR_N"/>
</dbReference>
<comment type="caution">
    <text evidence="3">The sequence shown here is derived from an EMBL/GenBank/DDBJ whole genome shotgun (WGS) entry which is preliminary data.</text>
</comment>
<dbReference type="Gene3D" id="2.60.120.1440">
    <property type="match status" value="1"/>
</dbReference>
<dbReference type="InterPro" id="IPR006860">
    <property type="entry name" value="FecR"/>
</dbReference>
<dbReference type="PIRSF" id="PIRSF018266">
    <property type="entry name" value="FecR"/>
    <property type="match status" value="1"/>
</dbReference>
<reference evidence="4" key="1">
    <citation type="journal article" date="2019" name="Int. J. Syst. Evol. Microbiol.">
        <title>The Global Catalogue of Microorganisms (GCM) 10K type strain sequencing project: providing services to taxonomists for standard genome sequencing and annotation.</title>
        <authorList>
            <consortium name="The Broad Institute Genomics Platform"/>
            <consortium name="The Broad Institute Genome Sequencing Center for Infectious Disease"/>
            <person name="Wu L."/>
            <person name="Ma J."/>
        </authorList>
    </citation>
    <scope>NUCLEOTIDE SEQUENCE [LARGE SCALE GENOMIC DNA]</scope>
    <source>
        <strain evidence="4">JCM 17666</strain>
    </source>
</reference>
<dbReference type="InterPro" id="IPR012373">
    <property type="entry name" value="Ferrdict_sens_TM"/>
</dbReference>
<dbReference type="Pfam" id="PF16220">
    <property type="entry name" value="DUF4880"/>
    <property type="match status" value="1"/>
</dbReference>
<sequence>MPTAFASDAPIPPEVRRAAAQWLVELQADSAGDATRRRWREWLDAHPDHRRAWQRIEALGSRLQGLPSPLAHAALAPAASARRRRAVKTLAVLLCAGGTAWLAEERTPWRRWTADRRTGTGERASLALADGTRVELAPDTAVDVLFTGAERVLRLVAGEILVATAHEAGRPFVVQTAQGRIRALGTRFNVRQLDGLAAGESRVAVYEGAVELRPHGGGERVLHAGEQARFTRAAIGPATAADEAASAWVQGMIVAQDMPLADFLAELGRYRPGILDCDPAVGALPVTGTYPLADTDRVLDMLRATLPVELRMRTRYWVTLSQRL</sequence>
<evidence type="ECO:0000313" key="3">
    <source>
        <dbReference type="EMBL" id="GAA4326219.1"/>
    </source>
</evidence>
<evidence type="ECO:0000313" key="4">
    <source>
        <dbReference type="Proteomes" id="UP001501671"/>
    </source>
</evidence>
<protein>
    <submittedName>
        <fullName evidence="3">FecR family protein</fullName>
    </submittedName>
</protein>
<dbReference type="PANTHER" id="PTHR30273">
    <property type="entry name" value="PERIPLASMIC SIGNAL SENSOR AND SIGMA FACTOR ACTIVATOR FECR-RELATED"/>
    <property type="match status" value="1"/>
</dbReference>
<gene>
    <name evidence="3" type="ORF">GCM10023144_09420</name>
</gene>
<proteinExistence type="predicted"/>
<dbReference type="Pfam" id="PF04773">
    <property type="entry name" value="FecR"/>
    <property type="match status" value="1"/>
</dbReference>
<evidence type="ECO:0000259" key="1">
    <source>
        <dbReference type="Pfam" id="PF04773"/>
    </source>
</evidence>
<evidence type="ECO:0000259" key="2">
    <source>
        <dbReference type="Pfam" id="PF16220"/>
    </source>
</evidence>
<feature type="domain" description="FecR N-terminal" evidence="2">
    <location>
        <begin position="17"/>
        <end position="59"/>
    </location>
</feature>
<dbReference type="EMBL" id="BAABFO010000003">
    <property type="protein sequence ID" value="GAA4326219.1"/>
    <property type="molecule type" value="Genomic_DNA"/>
</dbReference>
<name>A0ABP8GKY2_9BURK</name>
<organism evidence="3 4">
    <name type="scientific">Pigmentiphaga soli</name>
    <dbReference type="NCBI Taxonomy" id="1007095"/>
    <lineage>
        <taxon>Bacteria</taxon>
        <taxon>Pseudomonadati</taxon>
        <taxon>Pseudomonadota</taxon>
        <taxon>Betaproteobacteria</taxon>
        <taxon>Burkholderiales</taxon>
        <taxon>Alcaligenaceae</taxon>
        <taxon>Pigmentiphaga</taxon>
    </lineage>
</organism>
<dbReference type="PANTHER" id="PTHR30273:SF2">
    <property type="entry name" value="PROTEIN FECR"/>
    <property type="match status" value="1"/>
</dbReference>
<accession>A0ABP8GKY2</accession>
<dbReference type="Proteomes" id="UP001501671">
    <property type="component" value="Unassembled WGS sequence"/>
</dbReference>